<dbReference type="AlphaFoldDB" id="A0A6I4TC57"/>
<evidence type="ECO:0000313" key="3">
    <source>
        <dbReference type="Proteomes" id="UP000439522"/>
    </source>
</evidence>
<gene>
    <name evidence="2" type="ORF">GRI40_03240</name>
</gene>
<sequence length="53" mass="5885">MADRNLERGEQRKDQRPQAEREPQEDAQPNHARIKDDQGRDGGRPGSDSGGGD</sequence>
<keyword evidence="3" id="KW-1185">Reference proteome</keyword>
<feature type="compositionally biased region" description="Basic and acidic residues" evidence="1">
    <location>
        <begin position="33"/>
        <end position="43"/>
    </location>
</feature>
<proteinExistence type="predicted"/>
<dbReference type="EMBL" id="WTZA01000001">
    <property type="protein sequence ID" value="MXO74237.1"/>
    <property type="molecule type" value="Genomic_DNA"/>
</dbReference>
<reference evidence="2 3" key="1">
    <citation type="submission" date="2019-12" db="EMBL/GenBank/DDBJ databases">
        <title>Genomic-based taxomic classification of the family Erythrobacteraceae.</title>
        <authorList>
            <person name="Xu L."/>
        </authorList>
    </citation>
    <scope>NUCLEOTIDE SEQUENCE [LARGE SCALE GENOMIC DNA]</scope>
    <source>
        <strain evidence="2 3">100921-2</strain>
    </source>
</reference>
<dbReference type="Proteomes" id="UP000439522">
    <property type="component" value="Unassembled WGS sequence"/>
</dbReference>
<comment type="caution">
    <text evidence="2">The sequence shown here is derived from an EMBL/GenBank/DDBJ whole genome shotgun (WGS) entry which is preliminary data.</text>
</comment>
<dbReference type="RefSeq" id="WP_160610009.1">
    <property type="nucleotide sequence ID" value="NZ_WTZA01000001.1"/>
</dbReference>
<feature type="region of interest" description="Disordered" evidence="1">
    <location>
        <begin position="1"/>
        <end position="53"/>
    </location>
</feature>
<accession>A0A6I4TC57</accession>
<name>A0A6I4TC57_9SPHN</name>
<evidence type="ECO:0000313" key="2">
    <source>
        <dbReference type="EMBL" id="MXO74237.1"/>
    </source>
</evidence>
<feature type="compositionally biased region" description="Gly residues" evidence="1">
    <location>
        <begin position="44"/>
        <end position="53"/>
    </location>
</feature>
<protein>
    <submittedName>
        <fullName evidence="2">Uncharacterized protein</fullName>
    </submittedName>
</protein>
<organism evidence="2 3">
    <name type="scientific">Tsuneonella aeria</name>
    <dbReference type="NCBI Taxonomy" id="1837929"/>
    <lineage>
        <taxon>Bacteria</taxon>
        <taxon>Pseudomonadati</taxon>
        <taxon>Pseudomonadota</taxon>
        <taxon>Alphaproteobacteria</taxon>
        <taxon>Sphingomonadales</taxon>
        <taxon>Erythrobacteraceae</taxon>
        <taxon>Tsuneonella</taxon>
    </lineage>
</organism>
<feature type="compositionally biased region" description="Basic and acidic residues" evidence="1">
    <location>
        <begin position="1"/>
        <end position="24"/>
    </location>
</feature>
<evidence type="ECO:0000256" key="1">
    <source>
        <dbReference type="SAM" id="MobiDB-lite"/>
    </source>
</evidence>